<comment type="caution">
    <text evidence="7">The sequence shown here is derived from an EMBL/GenBank/DDBJ whole genome shotgun (WGS) entry which is preliminary data.</text>
</comment>
<feature type="transmembrane region" description="Helical" evidence="6">
    <location>
        <begin position="397"/>
        <end position="417"/>
    </location>
</feature>
<keyword evidence="2 6" id="KW-0812">Transmembrane</keyword>
<feature type="transmembrane region" description="Helical" evidence="6">
    <location>
        <begin position="23"/>
        <end position="41"/>
    </location>
</feature>
<dbReference type="Gene3D" id="1.20.1250.20">
    <property type="entry name" value="MFS general substrate transporter like domains"/>
    <property type="match status" value="1"/>
</dbReference>
<reference evidence="7" key="1">
    <citation type="submission" date="2022-08" db="EMBL/GenBank/DDBJ databases">
        <title>Novel sulphate-reducing endosymbionts in the free-living metamonad Anaeramoeba.</title>
        <authorList>
            <person name="Jerlstrom-Hultqvist J."/>
            <person name="Cepicka I."/>
            <person name="Gallot-Lavallee L."/>
            <person name="Salas-Leiva D."/>
            <person name="Curtis B.A."/>
            <person name="Zahonova K."/>
            <person name="Pipaliya S."/>
            <person name="Dacks J."/>
            <person name="Roger A.J."/>
        </authorList>
    </citation>
    <scope>NUCLEOTIDE SEQUENCE</scope>
    <source>
        <strain evidence="7">Busselton2</strain>
    </source>
</reference>
<evidence type="ECO:0000256" key="1">
    <source>
        <dbReference type="ARBA" id="ARBA00004141"/>
    </source>
</evidence>
<evidence type="ECO:0000256" key="4">
    <source>
        <dbReference type="ARBA" id="ARBA00023136"/>
    </source>
</evidence>
<dbReference type="AlphaFoldDB" id="A0AAV8A861"/>
<feature type="transmembrane region" description="Helical" evidence="6">
    <location>
        <begin position="462"/>
        <end position="480"/>
    </location>
</feature>
<feature type="transmembrane region" description="Helical" evidence="6">
    <location>
        <begin position="148"/>
        <end position="173"/>
    </location>
</feature>
<feature type="transmembrane region" description="Helical" evidence="6">
    <location>
        <begin position="89"/>
        <end position="106"/>
    </location>
</feature>
<evidence type="ECO:0000256" key="6">
    <source>
        <dbReference type="SAM" id="Phobius"/>
    </source>
</evidence>
<sequence>METKTITHEKSDLEKVLGKKRRFSFTQVNALLASFGFFFIFCGEESAESLLTKFNDQLGYYSLAILYLTFAFSLLILAPPLVKMLGPRICMVIGSVSYLTFVLSMINVVPWVFLTASAFIGFGGAILWCGNGYYLIRITKPSSIGTVTGLFQTLLFMGILTGNIIITICFNFTNLSNRSVFYLLASIIAVGIVCLMLLKRVPKGYSKYINNQDRIEQLSKIKKKNKTLFNMNNKGNFDSDEEKEELFDESNLDTGIELDLTKNEDQEREQGYSDGAKPTVTFAGCDNNSSSKTGNVNKTDQSPVKPHKITNDKNDSQKNKSFYQSIKRSVKVTSSKKALLIMPIMIIEGLSMAIIYGFLPPMVDKKVIPILMFSFTALKSIFCFVTGKLIDRIGNFVIAIFSILIHTSSTIICFFLAPSKTSLFFITYILSGIGNAGLNTLQFPLTIKLFPNDTKEAVAMFKFARCIALGTSCLFIGNLSLLTNCIILLSCQIWSFFSVLVLNFTVQSISTTKKEKY</sequence>
<feature type="transmembrane region" description="Helical" evidence="6">
    <location>
        <begin position="338"/>
        <end position="358"/>
    </location>
</feature>
<organism evidence="7 8">
    <name type="scientific">Anaeramoeba flamelloides</name>
    <dbReference type="NCBI Taxonomy" id="1746091"/>
    <lineage>
        <taxon>Eukaryota</taxon>
        <taxon>Metamonada</taxon>
        <taxon>Anaeramoebidae</taxon>
        <taxon>Anaeramoeba</taxon>
    </lineage>
</organism>
<dbReference type="PANTHER" id="PTHR23294">
    <property type="entry name" value="ET TRANSLATION PRODUCT-RELATED"/>
    <property type="match status" value="1"/>
</dbReference>
<dbReference type="InterPro" id="IPR051617">
    <property type="entry name" value="UNC-93-like_regulator"/>
</dbReference>
<gene>
    <name evidence="7" type="ORF">M0812_06498</name>
</gene>
<comment type="subcellular location">
    <subcellularLocation>
        <location evidence="1">Membrane</location>
        <topology evidence="1">Multi-pass membrane protein</topology>
    </subcellularLocation>
</comment>
<dbReference type="InterPro" id="IPR011701">
    <property type="entry name" value="MFS"/>
</dbReference>
<keyword evidence="4 6" id="KW-0472">Membrane</keyword>
<feature type="transmembrane region" description="Helical" evidence="6">
    <location>
        <begin position="423"/>
        <end position="441"/>
    </location>
</feature>
<dbReference type="EMBL" id="JANTQA010000012">
    <property type="protein sequence ID" value="KAJ3450327.1"/>
    <property type="molecule type" value="Genomic_DNA"/>
</dbReference>
<proteinExistence type="predicted"/>
<feature type="transmembrane region" description="Helical" evidence="6">
    <location>
        <begin position="61"/>
        <end position="82"/>
    </location>
</feature>
<feature type="region of interest" description="Disordered" evidence="5">
    <location>
        <begin position="258"/>
        <end position="317"/>
    </location>
</feature>
<dbReference type="PANTHER" id="PTHR23294:SF0">
    <property type="entry name" value="UNC93-LIKE PROTEIN MFSD11"/>
    <property type="match status" value="1"/>
</dbReference>
<evidence type="ECO:0000256" key="2">
    <source>
        <dbReference type="ARBA" id="ARBA00022692"/>
    </source>
</evidence>
<accession>A0AAV8A861</accession>
<dbReference type="Proteomes" id="UP001146793">
    <property type="component" value="Unassembled WGS sequence"/>
</dbReference>
<feature type="compositionally biased region" description="Polar residues" evidence="5">
    <location>
        <begin position="286"/>
        <end position="302"/>
    </location>
</feature>
<feature type="transmembrane region" description="Helical" evidence="6">
    <location>
        <begin position="486"/>
        <end position="506"/>
    </location>
</feature>
<dbReference type="Pfam" id="PF07690">
    <property type="entry name" value="MFS_1"/>
    <property type="match status" value="1"/>
</dbReference>
<feature type="transmembrane region" description="Helical" evidence="6">
    <location>
        <begin position="112"/>
        <end position="136"/>
    </location>
</feature>
<evidence type="ECO:0000256" key="3">
    <source>
        <dbReference type="ARBA" id="ARBA00022989"/>
    </source>
</evidence>
<dbReference type="GO" id="GO:0022857">
    <property type="term" value="F:transmembrane transporter activity"/>
    <property type="evidence" value="ECO:0007669"/>
    <property type="project" value="InterPro"/>
</dbReference>
<feature type="transmembrane region" description="Helical" evidence="6">
    <location>
        <begin position="370"/>
        <end position="390"/>
    </location>
</feature>
<evidence type="ECO:0000313" key="7">
    <source>
        <dbReference type="EMBL" id="KAJ3450327.1"/>
    </source>
</evidence>
<dbReference type="SUPFAM" id="SSF103473">
    <property type="entry name" value="MFS general substrate transporter"/>
    <property type="match status" value="1"/>
</dbReference>
<protein>
    <submittedName>
        <fullName evidence="7">Et translation product-related</fullName>
    </submittedName>
</protein>
<evidence type="ECO:0000256" key="5">
    <source>
        <dbReference type="SAM" id="MobiDB-lite"/>
    </source>
</evidence>
<name>A0AAV8A861_9EUKA</name>
<dbReference type="InterPro" id="IPR036259">
    <property type="entry name" value="MFS_trans_sf"/>
</dbReference>
<keyword evidence="3 6" id="KW-1133">Transmembrane helix</keyword>
<feature type="transmembrane region" description="Helical" evidence="6">
    <location>
        <begin position="179"/>
        <end position="198"/>
    </location>
</feature>
<dbReference type="GO" id="GO:0016020">
    <property type="term" value="C:membrane"/>
    <property type="evidence" value="ECO:0007669"/>
    <property type="project" value="UniProtKB-SubCell"/>
</dbReference>
<feature type="compositionally biased region" description="Basic and acidic residues" evidence="5">
    <location>
        <begin position="259"/>
        <end position="271"/>
    </location>
</feature>
<evidence type="ECO:0000313" key="8">
    <source>
        <dbReference type="Proteomes" id="UP001146793"/>
    </source>
</evidence>